<protein>
    <submittedName>
        <fullName evidence="9">Putative ABC transport system permease protein</fullName>
    </submittedName>
</protein>
<evidence type="ECO:0000313" key="10">
    <source>
        <dbReference type="Proteomes" id="UP000198785"/>
    </source>
</evidence>
<dbReference type="RefSeq" id="WP_093365868.1">
    <property type="nucleotide sequence ID" value="NZ_FOZZ01000007.1"/>
</dbReference>
<evidence type="ECO:0000256" key="1">
    <source>
        <dbReference type="ARBA" id="ARBA00004651"/>
    </source>
</evidence>
<dbReference type="InterPro" id="IPR003838">
    <property type="entry name" value="ABC3_permease_C"/>
</dbReference>
<comment type="similarity">
    <text evidence="6">Belongs to the ABC-4 integral membrane protein family.</text>
</comment>
<comment type="subcellular location">
    <subcellularLocation>
        <location evidence="1">Cell membrane</location>
        <topology evidence="1">Multi-pass membrane protein</topology>
    </subcellularLocation>
</comment>
<name>A0A1I6TUR6_9SPHI</name>
<feature type="transmembrane region" description="Helical" evidence="7">
    <location>
        <begin position="323"/>
        <end position="355"/>
    </location>
</feature>
<proteinExistence type="inferred from homology"/>
<keyword evidence="3 7" id="KW-0812">Transmembrane</keyword>
<evidence type="ECO:0000256" key="7">
    <source>
        <dbReference type="SAM" id="Phobius"/>
    </source>
</evidence>
<feature type="transmembrane region" description="Helical" evidence="7">
    <location>
        <begin position="276"/>
        <end position="302"/>
    </location>
</feature>
<keyword evidence="10" id="KW-1185">Reference proteome</keyword>
<dbReference type="EMBL" id="FOZZ01000007">
    <property type="protein sequence ID" value="SFS92848.1"/>
    <property type="molecule type" value="Genomic_DNA"/>
</dbReference>
<feature type="transmembrane region" description="Helical" evidence="7">
    <location>
        <begin position="727"/>
        <end position="746"/>
    </location>
</feature>
<evidence type="ECO:0000256" key="3">
    <source>
        <dbReference type="ARBA" id="ARBA00022692"/>
    </source>
</evidence>
<accession>A0A1I6TUR6</accession>
<feature type="domain" description="ABC3 transporter permease C-terminal" evidence="8">
    <location>
        <begin position="679"/>
        <end position="791"/>
    </location>
</feature>
<dbReference type="GO" id="GO:0005886">
    <property type="term" value="C:plasma membrane"/>
    <property type="evidence" value="ECO:0007669"/>
    <property type="project" value="UniProtKB-SubCell"/>
</dbReference>
<evidence type="ECO:0000256" key="6">
    <source>
        <dbReference type="ARBA" id="ARBA00038076"/>
    </source>
</evidence>
<dbReference type="OrthoDB" id="1451596at2"/>
<feature type="transmembrane region" description="Helical" evidence="7">
    <location>
        <begin position="418"/>
        <end position="438"/>
    </location>
</feature>
<evidence type="ECO:0000259" key="8">
    <source>
        <dbReference type="Pfam" id="PF02687"/>
    </source>
</evidence>
<evidence type="ECO:0000313" key="9">
    <source>
        <dbReference type="EMBL" id="SFS92848.1"/>
    </source>
</evidence>
<organism evidence="9 10">
    <name type="scientific">Sphingobacterium wenxiniae</name>
    <dbReference type="NCBI Taxonomy" id="683125"/>
    <lineage>
        <taxon>Bacteria</taxon>
        <taxon>Pseudomonadati</taxon>
        <taxon>Bacteroidota</taxon>
        <taxon>Sphingobacteriia</taxon>
        <taxon>Sphingobacteriales</taxon>
        <taxon>Sphingobacteriaceae</taxon>
        <taxon>Sphingobacterium</taxon>
    </lineage>
</organism>
<dbReference type="STRING" id="683125.SAMN05660206_10754"/>
<dbReference type="PANTHER" id="PTHR30572:SF4">
    <property type="entry name" value="ABC TRANSPORTER PERMEASE YTRF"/>
    <property type="match status" value="1"/>
</dbReference>
<dbReference type="PANTHER" id="PTHR30572">
    <property type="entry name" value="MEMBRANE COMPONENT OF TRANSPORTER-RELATED"/>
    <property type="match status" value="1"/>
</dbReference>
<feature type="transmembrane region" description="Helical" evidence="7">
    <location>
        <begin position="375"/>
        <end position="397"/>
    </location>
</feature>
<dbReference type="AlphaFoldDB" id="A0A1I6TUR6"/>
<feature type="transmembrane region" description="Helical" evidence="7">
    <location>
        <begin position="21"/>
        <end position="41"/>
    </location>
</feature>
<feature type="transmembrane region" description="Helical" evidence="7">
    <location>
        <begin position="675"/>
        <end position="697"/>
    </location>
</feature>
<gene>
    <name evidence="9" type="ORF">SAMN05660206_10754</name>
</gene>
<dbReference type="GO" id="GO:0022857">
    <property type="term" value="F:transmembrane transporter activity"/>
    <property type="evidence" value="ECO:0007669"/>
    <property type="project" value="TreeGrafter"/>
</dbReference>
<sequence length="798" mass="89546">MTKNFFLFFWRNLQKNKLFTFLNILGLALGFAGFILSYQYINRETGYDKWNANYDNIFLVGLTVHGQYTDQTAGTLAPAIEQNFPEVIRAGRRIDFFYGGYPVFGERTILVNKTTQVDSAAAHIFQVTSKTGPLYKSTEQEAATLVTQELADQLFPDDQSFDIPKKIPVVSIPMGIYEAIYGISEERLPSILDYDLLFIRDIHTGEGDPFTYQTFIQTEPGTNIHTLTEKINNLYQKEISKLDKARSSAYSNGQIYLDPLSNLHLRPKHGSNTPYLTVWLLGILSLVILSLAAANFVNVILAQADKRAKEIGLKKVFGGQRSTIALQFLFEVFCQCLLAAGIAFLLLLLTGNILAKWFQDDLIKNMLTLTTAKQLTLAILLTTLLSGVYPAFVLSGYQPVRMLKGGLQTNPQRLGFRNGLLIFQFVIATVFIAGALVVRGQIGYIRSSDKGFDTAQIITFKGVGMFYDNKLDGQFHGLKSRLLQDPNIASVSAMSNVPGVLSDLPPSKQFTYIDTEVEMDHINIDLEYFNTLGIETVQGKSTITFDQLLQDSTRHYAVINETAAKELGWTNTTQAKITGCDVDFTIIGIVKDSKTYGFENLVTPTLYSYKDECGPGHFKSALLVKTKEGKVKEAIQAAEREWAKNPSAESLPLEFEFLDQQYKQLHARQERLEQVLYGFTFLSIIIAALGLFSMSAYQINIRKKEMSIRKVLGASIIQLFVQLNKPFLKVIMIANLLAIPISYLLLKNWLNNFAYRVSFNPWVFVWVASAIVIILILSISYQSVKAARANPVDSLRDE</sequence>
<evidence type="ECO:0000256" key="2">
    <source>
        <dbReference type="ARBA" id="ARBA00022475"/>
    </source>
</evidence>
<keyword evidence="4 7" id="KW-1133">Transmembrane helix</keyword>
<keyword evidence="2" id="KW-1003">Cell membrane</keyword>
<evidence type="ECO:0000256" key="5">
    <source>
        <dbReference type="ARBA" id="ARBA00023136"/>
    </source>
</evidence>
<keyword evidence="5 7" id="KW-0472">Membrane</keyword>
<dbReference type="InterPro" id="IPR050250">
    <property type="entry name" value="Macrolide_Exporter_MacB"/>
</dbReference>
<feature type="transmembrane region" description="Helical" evidence="7">
    <location>
        <begin position="761"/>
        <end position="781"/>
    </location>
</feature>
<dbReference type="Proteomes" id="UP000198785">
    <property type="component" value="Unassembled WGS sequence"/>
</dbReference>
<feature type="domain" description="ABC3 transporter permease C-terminal" evidence="8">
    <location>
        <begin position="283"/>
        <end position="398"/>
    </location>
</feature>
<dbReference type="Pfam" id="PF02687">
    <property type="entry name" value="FtsX"/>
    <property type="match status" value="2"/>
</dbReference>
<reference evidence="9 10" key="1">
    <citation type="submission" date="2016-10" db="EMBL/GenBank/DDBJ databases">
        <authorList>
            <person name="de Groot N.N."/>
        </authorList>
    </citation>
    <scope>NUCLEOTIDE SEQUENCE [LARGE SCALE GENOMIC DNA]</scope>
    <source>
        <strain evidence="9 10">DSM 22789</strain>
    </source>
</reference>
<evidence type="ECO:0000256" key="4">
    <source>
        <dbReference type="ARBA" id="ARBA00022989"/>
    </source>
</evidence>